<evidence type="ECO:0000313" key="2">
    <source>
        <dbReference type="Proteomes" id="UP000092460"/>
    </source>
</evidence>
<dbReference type="EMBL" id="JXJN01019901">
    <property type="status" value="NOT_ANNOTATED_CDS"/>
    <property type="molecule type" value="Genomic_DNA"/>
</dbReference>
<dbReference type="InterPro" id="IPR008962">
    <property type="entry name" value="PapD-like_sf"/>
</dbReference>
<reference evidence="2" key="1">
    <citation type="submission" date="2015-01" db="EMBL/GenBank/DDBJ databases">
        <authorList>
            <person name="Aksoy S."/>
            <person name="Warren W."/>
            <person name="Wilson R.K."/>
        </authorList>
    </citation>
    <scope>NUCLEOTIDE SEQUENCE [LARGE SCALE GENOMIC DNA]</scope>
    <source>
        <strain evidence="2">IAEA</strain>
    </source>
</reference>
<reference evidence="1" key="2">
    <citation type="submission" date="2020-05" db="UniProtKB">
        <authorList>
            <consortium name="EnsemblMetazoa"/>
        </authorList>
    </citation>
    <scope>IDENTIFICATION</scope>
    <source>
        <strain evidence="1">IAEA</strain>
    </source>
</reference>
<dbReference type="EnsemblMetazoa" id="GPPI039538-RA">
    <property type="protein sequence ID" value="GPPI039538-PA"/>
    <property type="gene ID" value="GPPI039538"/>
</dbReference>
<dbReference type="Proteomes" id="UP000092460">
    <property type="component" value="Unassembled WGS sequence"/>
</dbReference>
<sequence>MISRNFENNVANDSILAASLILLFSKNPEKAMENENILLSGRTLHEVSPEKVVSPSALGVTARVVELDLSRVRCVSSIIIHNGFKSRQYYEVICSHRNFLQLKPTVGYIEPDGGREEVTVMPINGPQLSTAPNLQIFVVYSFLDIQATSTPALLGFCVAEQTRSICSSLILKRSRFSEAGLRLLKRNCDWTVLYVQRIFAS</sequence>
<dbReference type="EMBL" id="JXJN01019900">
    <property type="status" value="NOT_ANNOTATED_CDS"/>
    <property type="molecule type" value="Genomic_DNA"/>
</dbReference>
<dbReference type="VEuPathDB" id="VectorBase:GPPI039538"/>
<proteinExistence type="predicted"/>
<dbReference type="STRING" id="67801.A0A1B0BSY0"/>
<protein>
    <submittedName>
        <fullName evidence="1">Uncharacterized protein</fullName>
    </submittedName>
</protein>
<name>A0A1B0BSY0_9MUSC</name>
<dbReference type="SUPFAM" id="SSF49354">
    <property type="entry name" value="PapD-like"/>
    <property type="match status" value="1"/>
</dbReference>
<organism evidence="1 2">
    <name type="scientific">Glossina palpalis gambiensis</name>
    <dbReference type="NCBI Taxonomy" id="67801"/>
    <lineage>
        <taxon>Eukaryota</taxon>
        <taxon>Metazoa</taxon>
        <taxon>Ecdysozoa</taxon>
        <taxon>Arthropoda</taxon>
        <taxon>Hexapoda</taxon>
        <taxon>Insecta</taxon>
        <taxon>Pterygota</taxon>
        <taxon>Neoptera</taxon>
        <taxon>Endopterygota</taxon>
        <taxon>Diptera</taxon>
        <taxon>Brachycera</taxon>
        <taxon>Muscomorpha</taxon>
        <taxon>Hippoboscoidea</taxon>
        <taxon>Glossinidae</taxon>
        <taxon>Glossina</taxon>
    </lineage>
</organism>
<dbReference type="AlphaFoldDB" id="A0A1B0BSY0"/>
<accession>A0A1B0BSY0</accession>
<evidence type="ECO:0000313" key="1">
    <source>
        <dbReference type="EnsemblMetazoa" id="GPPI039538-PA"/>
    </source>
</evidence>
<keyword evidence="2" id="KW-1185">Reference proteome</keyword>